<sequence>MRASLFRLPTAASVFTQVSLALATVWLGACSPNASLEELDNAGLETASQEGKKTAIAEQTTFTQPGLYPEGSVLDEKNNRFLVSSFAQGTIGAVNFDGTYTPFIVDSRLVATVGLTVDKARNRVLVAVADPTQGNLAALGIYDLTTGSPLQFVNLGQVSNTTANFANDIALDPQGNAYVTNSFSPVIYKVDPSGNATVFFQDPAFATPAGAFGFNGIVYDNRGYLLVALTSSSQILRIPVREPAAYSLVELDAPLLNPDGLLLSQDGKQLVVVNNAFGAAAGNVQSFLTTNQWATGQLAATFRTGPVFPTTATSDGKNIYVLYSYLNQLLSGDASRATYTIQRVDLAGNRPF</sequence>
<accession>A0ABY4D333</accession>
<proteinExistence type="predicted"/>
<feature type="chain" id="PRO_5045582470" description="SMP-30/Gluconolactonase/LRE-like region domain-containing protein" evidence="1">
    <location>
        <begin position="24"/>
        <end position="352"/>
    </location>
</feature>
<dbReference type="PANTHER" id="PTHR31460:SF3">
    <property type="entry name" value="MESOCENTIN"/>
    <property type="match status" value="1"/>
</dbReference>
<organism evidence="2 3">
    <name type="scientific">Hymenobacter tibetensis</name>
    <dbReference type="NCBI Taxonomy" id="497967"/>
    <lineage>
        <taxon>Bacteria</taxon>
        <taxon>Pseudomonadati</taxon>
        <taxon>Bacteroidota</taxon>
        <taxon>Cytophagia</taxon>
        <taxon>Cytophagales</taxon>
        <taxon>Hymenobacteraceae</taxon>
        <taxon>Hymenobacter</taxon>
    </lineage>
</organism>
<protein>
    <recommendedName>
        <fullName evidence="4">SMP-30/Gluconolactonase/LRE-like region domain-containing protein</fullName>
    </recommendedName>
</protein>
<dbReference type="RefSeq" id="WP_243797694.1">
    <property type="nucleotide sequence ID" value="NZ_CP094669.1"/>
</dbReference>
<dbReference type="PANTHER" id="PTHR31460">
    <property type="match status" value="1"/>
</dbReference>
<dbReference type="Proteomes" id="UP000831113">
    <property type="component" value="Chromosome"/>
</dbReference>
<keyword evidence="3" id="KW-1185">Reference proteome</keyword>
<keyword evidence="1" id="KW-0732">Signal</keyword>
<gene>
    <name evidence="2" type="ORF">MTX78_19870</name>
</gene>
<reference evidence="2 3" key="1">
    <citation type="submission" date="2022-03" db="EMBL/GenBank/DDBJ databases">
        <title>Hymenobactersp. isolated from the air.</title>
        <authorList>
            <person name="Won M."/>
            <person name="Kwon S.-W."/>
        </authorList>
    </citation>
    <scope>NUCLEOTIDE SEQUENCE [LARGE SCALE GENOMIC DNA]</scope>
    <source>
        <strain evidence="2 3">KACC 21982</strain>
    </source>
</reference>
<evidence type="ECO:0000313" key="3">
    <source>
        <dbReference type="Proteomes" id="UP000831113"/>
    </source>
</evidence>
<dbReference type="InterPro" id="IPR053224">
    <property type="entry name" value="Sensory_adhesion_molecule"/>
</dbReference>
<evidence type="ECO:0000256" key="1">
    <source>
        <dbReference type="SAM" id="SignalP"/>
    </source>
</evidence>
<dbReference type="InterPro" id="IPR011042">
    <property type="entry name" value="6-blade_b-propeller_TolB-like"/>
</dbReference>
<name>A0ABY4D333_9BACT</name>
<feature type="signal peptide" evidence="1">
    <location>
        <begin position="1"/>
        <end position="23"/>
    </location>
</feature>
<evidence type="ECO:0008006" key="4">
    <source>
        <dbReference type="Google" id="ProtNLM"/>
    </source>
</evidence>
<dbReference type="SUPFAM" id="SSF63829">
    <property type="entry name" value="Calcium-dependent phosphotriesterase"/>
    <property type="match status" value="1"/>
</dbReference>
<dbReference type="PROSITE" id="PS51257">
    <property type="entry name" value="PROKAR_LIPOPROTEIN"/>
    <property type="match status" value="1"/>
</dbReference>
<evidence type="ECO:0000313" key="2">
    <source>
        <dbReference type="EMBL" id="UOG74363.1"/>
    </source>
</evidence>
<dbReference type="Gene3D" id="2.120.10.30">
    <property type="entry name" value="TolB, C-terminal domain"/>
    <property type="match status" value="1"/>
</dbReference>
<dbReference type="EMBL" id="CP094669">
    <property type="protein sequence ID" value="UOG74363.1"/>
    <property type="molecule type" value="Genomic_DNA"/>
</dbReference>